<proteinExistence type="predicted"/>
<dbReference type="Pfam" id="PF07508">
    <property type="entry name" value="Recombinase"/>
    <property type="match status" value="1"/>
</dbReference>
<dbReference type="Proteomes" id="UP000654993">
    <property type="component" value="Unassembled WGS sequence"/>
</dbReference>
<dbReference type="GO" id="GO:0000150">
    <property type="term" value="F:DNA strand exchange activity"/>
    <property type="evidence" value="ECO:0007669"/>
    <property type="project" value="InterPro"/>
</dbReference>
<dbReference type="GO" id="GO:0003677">
    <property type="term" value="F:DNA binding"/>
    <property type="evidence" value="ECO:0007669"/>
    <property type="project" value="InterPro"/>
</dbReference>
<dbReference type="RefSeq" id="WP_276569106.1">
    <property type="nucleotide sequence ID" value="NZ_BMAQ01000027.1"/>
</dbReference>
<dbReference type="Gene3D" id="3.90.1750.20">
    <property type="entry name" value="Putative Large Serine Recombinase, Chain B, Domain 2"/>
    <property type="match status" value="1"/>
</dbReference>
<reference evidence="2" key="1">
    <citation type="submission" date="2020-08" db="EMBL/GenBank/DDBJ databases">
        <authorList>
            <person name="Uke A."/>
            <person name="Chhe C."/>
            <person name="Baramee S."/>
            <person name="Kosugi A."/>
        </authorList>
    </citation>
    <scope>NUCLEOTIDE SEQUENCE</scope>
    <source>
        <strain evidence="2">DA-C8</strain>
    </source>
</reference>
<accession>A0A916QG20</accession>
<feature type="domain" description="Recombinase" evidence="1">
    <location>
        <begin position="4"/>
        <end position="65"/>
    </location>
</feature>
<keyword evidence="3" id="KW-1185">Reference proteome</keyword>
<protein>
    <recommendedName>
        <fullName evidence="1">Recombinase domain-containing protein</fullName>
    </recommendedName>
</protein>
<gene>
    <name evidence="2" type="ORF">PRECH8_20690</name>
</gene>
<sequence>MPNPIHAPTMKMIFDLYLNKNWDCQKIENYLTEQGVLTPRQVLGVKNEGSIWHESAAGIILKKRIIRAI</sequence>
<evidence type="ECO:0000313" key="2">
    <source>
        <dbReference type="EMBL" id="GFR38773.1"/>
    </source>
</evidence>
<organism evidence="2 3">
    <name type="scientific">Insulibacter thermoxylanivorax</name>
    <dbReference type="NCBI Taxonomy" id="2749268"/>
    <lineage>
        <taxon>Bacteria</taxon>
        <taxon>Bacillati</taxon>
        <taxon>Bacillota</taxon>
        <taxon>Bacilli</taxon>
        <taxon>Bacillales</taxon>
        <taxon>Paenibacillaceae</taxon>
        <taxon>Insulibacter</taxon>
    </lineage>
</organism>
<dbReference type="AlphaFoldDB" id="A0A916QG20"/>
<name>A0A916QG20_9BACL</name>
<evidence type="ECO:0000259" key="1">
    <source>
        <dbReference type="Pfam" id="PF07508"/>
    </source>
</evidence>
<dbReference type="InterPro" id="IPR011109">
    <property type="entry name" value="DNA_bind_recombinase_dom"/>
</dbReference>
<dbReference type="InterPro" id="IPR038109">
    <property type="entry name" value="DNA_bind_recomb_sf"/>
</dbReference>
<reference evidence="2" key="2">
    <citation type="journal article" date="2021" name="Data Brief">
        <title>Draft genome sequence data of the facultative, thermophilic, xylanolytic bacterium Paenibacillus sp. strain DA-C8.</title>
        <authorList>
            <person name="Chhe C."/>
            <person name="Uke A."/>
            <person name="Baramee S."/>
            <person name="Ungkulpasvich U."/>
            <person name="Tachaapaikoon C."/>
            <person name="Pason P."/>
            <person name="Waeonukul R."/>
            <person name="Ratanakhanokchai K."/>
            <person name="Kosugi A."/>
        </authorList>
    </citation>
    <scope>NUCLEOTIDE SEQUENCE</scope>
    <source>
        <strain evidence="2">DA-C8</strain>
    </source>
</reference>
<dbReference type="EMBL" id="BMAQ01000027">
    <property type="protein sequence ID" value="GFR38773.1"/>
    <property type="molecule type" value="Genomic_DNA"/>
</dbReference>
<evidence type="ECO:0000313" key="3">
    <source>
        <dbReference type="Proteomes" id="UP000654993"/>
    </source>
</evidence>
<comment type="caution">
    <text evidence="2">The sequence shown here is derived from an EMBL/GenBank/DDBJ whole genome shotgun (WGS) entry which is preliminary data.</text>
</comment>